<dbReference type="PANTHER" id="PTHR33221">
    <property type="entry name" value="WINGED HELIX-TURN-HELIX TRANSCRIPTIONAL REGULATOR, RRF2 FAMILY"/>
    <property type="match status" value="1"/>
</dbReference>
<keyword evidence="2" id="KW-1185">Reference proteome</keyword>
<dbReference type="PROSITE" id="PS51197">
    <property type="entry name" value="HTH_RRF2_2"/>
    <property type="match status" value="1"/>
</dbReference>
<dbReference type="GO" id="GO:0003700">
    <property type="term" value="F:DNA-binding transcription factor activity"/>
    <property type="evidence" value="ECO:0007669"/>
    <property type="project" value="TreeGrafter"/>
</dbReference>
<dbReference type="OrthoDB" id="9804747at2"/>
<evidence type="ECO:0000313" key="1">
    <source>
        <dbReference type="EMBL" id="KKI50536.1"/>
    </source>
</evidence>
<dbReference type="AlphaFoldDB" id="A0A0M2NHV6"/>
<reference evidence="1 2" key="1">
    <citation type="submission" date="2015-04" db="EMBL/GenBank/DDBJ databases">
        <title>Draft genome sequence of bacteremic isolate Catabacter hongkongensis type strain HKU16T.</title>
        <authorList>
            <person name="Lau S.K."/>
            <person name="Teng J.L."/>
            <person name="Huang Y."/>
            <person name="Curreem S.O."/>
            <person name="Tsui S.K."/>
            <person name="Woo P.C."/>
        </authorList>
    </citation>
    <scope>NUCLEOTIDE SEQUENCE [LARGE SCALE GENOMIC DNA]</scope>
    <source>
        <strain evidence="1 2">HKU16</strain>
    </source>
</reference>
<dbReference type="Pfam" id="PF02082">
    <property type="entry name" value="Rrf2"/>
    <property type="match status" value="1"/>
</dbReference>
<dbReference type="NCBIfam" id="TIGR00738">
    <property type="entry name" value="rrf2_super"/>
    <property type="match status" value="1"/>
</dbReference>
<dbReference type="STRING" id="270498.CHK_2002"/>
<dbReference type="InterPro" id="IPR036390">
    <property type="entry name" value="WH_DNA-bd_sf"/>
</dbReference>
<accession>A0A0M2NHV6</accession>
<dbReference type="InterPro" id="IPR036388">
    <property type="entry name" value="WH-like_DNA-bd_sf"/>
</dbReference>
<organism evidence="1 2">
    <name type="scientific">Christensenella hongkongensis</name>
    <dbReference type="NCBI Taxonomy" id="270498"/>
    <lineage>
        <taxon>Bacteria</taxon>
        <taxon>Bacillati</taxon>
        <taxon>Bacillota</taxon>
        <taxon>Clostridia</taxon>
        <taxon>Christensenellales</taxon>
        <taxon>Christensenellaceae</taxon>
        <taxon>Christensenella</taxon>
    </lineage>
</organism>
<dbReference type="GO" id="GO:0005829">
    <property type="term" value="C:cytosol"/>
    <property type="evidence" value="ECO:0007669"/>
    <property type="project" value="TreeGrafter"/>
</dbReference>
<proteinExistence type="predicted"/>
<dbReference type="InterPro" id="IPR000944">
    <property type="entry name" value="Tscrpt_reg_Rrf2"/>
</dbReference>
<dbReference type="Proteomes" id="UP000034076">
    <property type="component" value="Unassembled WGS sequence"/>
</dbReference>
<sequence>MKFQVRTVYALRVLGYFYKNNNSLSKAVDISNRLNIPYMFLMKTIGIMKEAGFIRSIQGCNGGYMMALHSDEINVYEVVKALEGDFSLFQQMGEKIQEGEIEIKRFFDEIQEQMVGVLKDMTIKKLYESKSVEQKAI</sequence>
<comment type="caution">
    <text evidence="1">The sequence shown here is derived from an EMBL/GenBank/DDBJ whole genome shotgun (WGS) entry which is preliminary data.</text>
</comment>
<protein>
    <submittedName>
        <fullName evidence="1">Iron-responsive repressor RirA</fullName>
    </submittedName>
</protein>
<dbReference type="PANTHER" id="PTHR33221:SF15">
    <property type="entry name" value="HTH-TYPE TRANSCRIPTIONAL REGULATOR YWGB-RELATED"/>
    <property type="match status" value="1"/>
</dbReference>
<dbReference type="RefSeq" id="WP_052740497.1">
    <property type="nucleotide sequence ID" value="NZ_CAUERS010000172.1"/>
</dbReference>
<name>A0A0M2NHV6_9FIRM</name>
<dbReference type="Gene3D" id="1.10.10.10">
    <property type="entry name" value="Winged helix-like DNA-binding domain superfamily/Winged helix DNA-binding domain"/>
    <property type="match status" value="1"/>
</dbReference>
<dbReference type="EMBL" id="LAYJ01000105">
    <property type="protein sequence ID" value="KKI50536.1"/>
    <property type="molecule type" value="Genomic_DNA"/>
</dbReference>
<dbReference type="SUPFAM" id="SSF46785">
    <property type="entry name" value="Winged helix' DNA-binding domain"/>
    <property type="match status" value="1"/>
</dbReference>
<gene>
    <name evidence="1" type="ORF">CHK_2002</name>
</gene>
<evidence type="ECO:0000313" key="2">
    <source>
        <dbReference type="Proteomes" id="UP000034076"/>
    </source>
</evidence>